<evidence type="ECO:0000256" key="9">
    <source>
        <dbReference type="ARBA" id="ARBA00023172"/>
    </source>
</evidence>
<feature type="domain" description="Core-binding (CB)" evidence="13">
    <location>
        <begin position="7"/>
        <end position="92"/>
    </location>
</feature>
<dbReference type="RefSeq" id="WP_026878312.1">
    <property type="nucleotide sequence ID" value="NZ_AZOD01000005.1"/>
</dbReference>
<keyword evidence="9 11" id="KW-0233">DNA recombination</keyword>
<dbReference type="Gene3D" id="1.10.150.130">
    <property type="match status" value="1"/>
</dbReference>
<dbReference type="InterPro" id="IPR010998">
    <property type="entry name" value="Integrase_recombinase_N"/>
</dbReference>
<dbReference type="CDD" id="cd00798">
    <property type="entry name" value="INT_XerDC_C"/>
    <property type="match status" value="1"/>
</dbReference>
<keyword evidence="15" id="KW-1185">Reference proteome</keyword>
<keyword evidence="5 11" id="KW-0132">Cell division</keyword>
<accession>A0ABZ3C4R4</accession>
<reference evidence="14 15" key="1">
    <citation type="submission" date="2024-03" db="EMBL/GenBank/DDBJ databases">
        <title>Complete Genome Sequence and Annotation of Ignatzschineria larvae DSM 13226.</title>
        <authorList>
            <person name="Cantrell E."/>
            <person name="Burcham Z.M."/>
        </authorList>
    </citation>
    <scope>NUCLEOTIDE SEQUENCE [LARGE SCALE GENOMIC DNA]</scope>
    <source>
        <strain evidence="14 15">DSM 13226</strain>
    </source>
</reference>
<comment type="similarity">
    <text evidence="2 11">Belongs to the 'phage' integrase family. XerD subfamily.</text>
</comment>
<keyword evidence="10 11" id="KW-0131">Cell cycle</keyword>
<evidence type="ECO:0000256" key="7">
    <source>
        <dbReference type="ARBA" id="ARBA00022908"/>
    </source>
</evidence>
<evidence type="ECO:0000259" key="12">
    <source>
        <dbReference type="PROSITE" id="PS51898"/>
    </source>
</evidence>
<evidence type="ECO:0000313" key="15">
    <source>
        <dbReference type="Proteomes" id="UP001449178"/>
    </source>
</evidence>
<gene>
    <name evidence="11 14" type="primary">xerD</name>
    <name evidence="14" type="ORF">WMO13_03365</name>
</gene>
<protein>
    <recommendedName>
        <fullName evidence="3 11">Tyrosine recombinase XerD</fullName>
    </recommendedName>
</protein>
<evidence type="ECO:0000256" key="4">
    <source>
        <dbReference type="ARBA" id="ARBA00022490"/>
    </source>
</evidence>
<evidence type="ECO:0000259" key="13">
    <source>
        <dbReference type="PROSITE" id="PS51900"/>
    </source>
</evidence>
<dbReference type="InterPro" id="IPR044068">
    <property type="entry name" value="CB"/>
</dbReference>
<feature type="active site" evidence="11">
    <location>
        <position position="251"/>
    </location>
</feature>
<dbReference type="InterPro" id="IPR011932">
    <property type="entry name" value="Recomb_XerD"/>
</dbReference>
<feature type="active site" evidence="11">
    <location>
        <position position="248"/>
    </location>
</feature>
<keyword evidence="4 11" id="KW-0963">Cytoplasm</keyword>
<dbReference type="InterPro" id="IPR004107">
    <property type="entry name" value="Integrase_SAM-like_N"/>
</dbReference>
<dbReference type="PANTHER" id="PTHR30349:SF81">
    <property type="entry name" value="TYROSINE RECOMBINASE XERC"/>
    <property type="match status" value="1"/>
</dbReference>
<dbReference type="InterPro" id="IPR050090">
    <property type="entry name" value="Tyrosine_recombinase_XerCD"/>
</dbReference>
<evidence type="ECO:0000313" key="14">
    <source>
        <dbReference type="EMBL" id="WZW88436.1"/>
    </source>
</evidence>
<dbReference type="EMBL" id="CP150637">
    <property type="protein sequence ID" value="WZW88436.1"/>
    <property type="molecule type" value="Genomic_DNA"/>
</dbReference>
<evidence type="ECO:0000256" key="6">
    <source>
        <dbReference type="ARBA" id="ARBA00022829"/>
    </source>
</evidence>
<comment type="subcellular location">
    <subcellularLocation>
        <location evidence="1 11">Cytoplasm</location>
    </subcellularLocation>
</comment>
<evidence type="ECO:0000256" key="2">
    <source>
        <dbReference type="ARBA" id="ARBA00010450"/>
    </source>
</evidence>
<comment type="subunit">
    <text evidence="11">Forms a cyclic heterotetrameric complex composed of two molecules of XerC and two molecules of XerD.</text>
</comment>
<dbReference type="Pfam" id="PF02899">
    <property type="entry name" value="Phage_int_SAM_1"/>
    <property type="match status" value="1"/>
</dbReference>
<feature type="active site" evidence="11">
    <location>
        <position position="177"/>
    </location>
</feature>
<comment type="function">
    <text evidence="11">Site-specific tyrosine recombinase, which acts by catalyzing the cutting and rejoining of the recombining DNA molecules. The XerC-XerD complex is essential to convert dimers of the bacterial chromosome into monomers to permit their segregation at cell division. It also contributes to the segregational stability of plasmids.</text>
</comment>
<feature type="domain" description="Tyr recombinase" evidence="12">
    <location>
        <begin position="113"/>
        <end position="296"/>
    </location>
</feature>
<dbReference type="Pfam" id="PF00589">
    <property type="entry name" value="Phage_integrase"/>
    <property type="match status" value="1"/>
</dbReference>
<dbReference type="InterPro" id="IPR013762">
    <property type="entry name" value="Integrase-like_cat_sf"/>
</dbReference>
<keyword evidence="6 11" id="KW-0159">Chromosome partition</keyword>
<dbReference type="NCBIfam" id="NF040815">
    <property type="entry name" value="recomb_XerA_Arch"/>
    <property type="match status" value="1"/>
</dbReference>
<dbReference type="HAMAP" id="MF_01808">
    <property type="entry name" value="Recomb_XerC_XerD"/>
    <property type="match status" value="1"/>
</dbReference>
<evidence type="ECO:0000256" key="5">
    <source>
        <dbReference type="ARBA" id="ARBA00022618"/>
    </source>
</evidence>
<dbReference type="PANTHER" id="PTHR30349">
    <property type="entry name" value="PHAGE INTEGRASE-RELATED"/>
    <property type="match status" value="1"/>
</dbReference>
<feature type="active site" evidence="11">
    <location>
        <position position="274"/>
    </location>
</feature>
<evidence type="ECO:0000256" key="3">
    <source>
        <dbReference type="ARBA" id="ARBA00015810"/>
    </source>
</evidence>
<dbReference type="PROSITE" id="PS51900">
    <property type="entry name" value="CB"/>
    <property type="match status" value="1"/>
</dbReference>
<dbReference type="SUPFAM" id="SSF56349">
    <property type="entry name" value="DNA breaking-rejoining enzymes"/>
    <property type="match status" value="1"/>
</dbReference>
<feature type="active site" evidence="11">
    <location>
        <position position="153"/>
    </location>
</feature>
<dbReference type="InterPro" id="IPR011010">
    <property type="entry name" value="DNA_brk_join_enz"/>
</dbReference>
<dbReference type="InterPro" id="IPR002104">
    <property type="entry name" value="Integrase_catalytic"/>
</dbReference>
<dbReference type="HAMAP" id="MF_01807">
    <property type="entry name" value="Recomb_XerD"/>
    <property type="match status" value="1"/>
</dbReference>
<keyword evidence="7 11" id="KW-0229">DNA integration</keyword>
<sequence>MQKFENPLDREIVARFGESLLFEKGASDLTDLSYMQDLQKLAKFLMLEETLLQDATSEQLSQFFAHSLENEANPRSLARYLSCYKHFYNFLIIEKIREENPTEGISLPKFHKPLPVALSSEDVEALLSAPDRSTPLGLRDYAMLELLYSCGFRVSELISLAYSQINFEVGYVRVIGKGDKERLVPIGEMALEAVSDYIREARPLLLKGRTSDTLFVSNRGSAMSRQAFWYIIKKYAEQIGIQGEISPHTLRHAFATHLVNNGADLRVVQLLLGHSSLSTTQIYTHVAKERLKKLHALNHPRG</sequence>
<proteinExistence type="inferred from homology"/>
<dbReference type="SUPFAM" id="SSF47823">
    <property type="entry name" value="lambda integrase-like, N-terminal domain"/>
    <property type="match status" value="1"/>
</dbReference>
<evidence type="ECO:0000256" key="8">
    <source>
        <dbReference type="ARBA" id="ARBA00023125"/>
    </source>
</evidence>
<organism evidence="14 15">
    <name type="scientific">Ignatzschineria larvae DSM 13226</name>
    <dbReference type="NCBI Taxonomy" id="1111732"/>
    <lineage>
        <taxon>Bacteria</taxon>
        <taxon>Pseudomonadati</taxon>
        <taxon>Pseudomonadota</taxon>
        <taxon>Gammaproteobacteria</taxon>
        <taxon>Cardiobacteriales</taxon>
        <taxon>Ignatzschineriaceae</taxon>
        <taxon>Ignatzschineria</taxon>
    </lineage>
</organism>
<keyword evidence="8 11" id="KW-0238">DNA-binding</keyword>
<dbReference type="NCBIfam" id="TIGR02225">
    <property type="entry name" value="recomb_XerD"/>
    <property type="match status" value="1"/>
</dbReference>
<dbReference type="PROSITE" id="PS51898">
    <property type="entry name" value="TYR_RECOMBINASE"/>
    <property type="match status" value="1"/>
</dbReference>
<dbReference type="Gene3D" id="1.10.443.10">
    <property type="entry name" value="Intergrase catalytic core"/>
    <property type="match status" value="1"/>
</dbReference>
<dbReference type="NCBIfam" id="NF001399">
    <property type="entry name" value="PRK00283.1"/>
    <property type="match status" value="1"/>
</dbReference>
<evidence type="ECO:0000256" key="11">
    <source>
        <dbReference type="HAMAP-Rule" id="MF_01807"/>
    </source>
</evidence>
<feature type="active site" description="O-(3'-phospho-DNA)-tyrosine intermediate" evidence="11">
    <location>
        <position position="283"/>
    </location>
</feature>
<evidence type="ECO:0000256" key="1">
    <source>
        <dbReference type="ARBA" id="ARBA00004496"/>
    </source>
</evidence>
<dbReference type="Proteomes" id="UP001449178">
    <property type="component" value="Chromosome"/>
</dbReference>
<evidence type="ECO:0000256" key="10">
    <source>
        <dbReference type="ARBA" id="ARBA00023306"/>
    </source>
</evidence>
<dbReference type="InterPro" id="IPR023009">
    <property type="entry name" value="Tyrosine_recombinase_XerC/XerD"/>
</dbReference>
<name>A0ABZ3C4R4_9GAMM</name>